<dbReference type="EMBL" id="PVZC01000004">
    <property type="protein sequence ID" value="PRX98563.1"/>
    <property type="molecule type" value="Genomic_DNA"/>
</dbReference>
<feature type="compositionally biased region" description="Polar residues" evidence="1">
    <location>
        <begin position="318"/>
        <end position="333"/>
    </location>
</feature>
<feature type="signal peptide" evidence="3">
    <location>
        <begin position="1"/>
        <end position="15"/>
    </location>
</feature>
<evidence type="ECO:0000313" key="5">
    <source>
        <dbReference type="EMBL" id="PRX98563.1"/>
    </source>
</evidence>
<dbReference type="InterPro" id="IPR036465">
    <property type="entry name" value="vWFA_dom_sf"/>
</dbReference>
<evidence type="ECO:0000256" key="2">
    <source>
        <dbReference type="SAM" id="Phobius"/>
    </source>
</evidence>
<feature type="compositionally biased region" description="Basic residues" evidence="1">
    <location>
        <begin position="731"/>
        <end position="741"/>
    </location>
</feature>
<dbReference type="RefSeq" id="WP_170140978.1">
    <property type="nucleotide sequence ID" value="NZ_PVZC01000004.1"/>
</dbReference>
<dbReference type="PROSITE" id="PS50234">
    <property type="entry name" value="VWFA"/>
    <property type="match status" value="1"/>
</dbReference>
<dbReference type="SMART" id="SM00327">
    <property type="entry name" value="VWA"/>
    <property type="match status" value="1"/>
</dbReference>
<evidence type="ECO:0000313" key="6">
    <source>
        <dbReference type="Proteomes" id="UP000237846"/>
    </source>
</evidence>
<feature type="transmembrane region" description="Helical" evidence="2">
    <location>
        <begin position="604"/>
        <end position="623"/>
    </location>
</feature>
<gene>
    <name evidence="5" type="ORF">CLV72_104141</name>
</gene>
<accession>A0A2T0Q478</accession>
<protein>
    <submittedName>
        <fullName evidence="5">von Willebrand factor type A domain-containing protein</fullName>
    </submittedName>
</protein>
<keyword evidence="2" id="KW-1133">Transmembrane helix</keyword>
<dbReference type="Proteomes" id="UP000237846">
    <property type="component" value="Unassembled WGS sequence"/>
</dbReference>
<proteinExistence type="predicted"/>
<keyword evidence="2" id="KW-0472">Membrane</keyword>
<feature type="compositionally biased region" description="Low complexity" evidence="1">
    <location>
        <begin position="16"/>
        <end position="37"/>
    </location>
</feature>
<name>A0A2T0Q478_9ACTN</name>
<sequence>MAALALCAAVLPAGAAPVGAEPSPSAPAGPSGLAEAGQGDQELRPLDVVVAVDESGSLSEADVAEEIEATSTIVQSVLAEGSRVTVLGFGSDNGEPGQEAVTEVCPPTEVAAGPEPAQRLADCVRELHRRTPQEGDDTDHAAALGRALSQLRTGSPPGSARLVFLLTDGVLDVSDSPQYGRDPADRNDAAQRLIDDHLADARAAEVQVWPLGFGAADQDSLDAFAAGGYQEACASRPDAVPRAQVVDSGADVGRLLRTAFAAAICAGLTDEESASLAGGAQVDLQVEIPVIATDGSIVVTKNNPGIEVSYLDPEGRTVPSTGSQDGSEFSRSGENGPVEALRIRDPLPGTWTVRLSSPSGAAEELVSATALWQGAISTYLSVEGTGRPGEELTVRVELWTRRGVVSDPGALDRLDFGAQVSGPGLEDADIDLRDDGEPPDRTADDGQYAGTVIAPDRPATLDFTSVVQGEGVAADVRELPYEVTEAGRAVSARVEIERLDEVWPGRAINGTATVANDSAEPARIALLLRAGDELLATVEPAAAEVPPGRHSVPFTIALDPATPRGPATITVDAVSGGDPAASLGSSQPLNVEVRDAPGLLERYWWAWTALLLAATLAAGYASLLRARRREAADVRGLYAVLLRHGAPAGPDLRAPGKWSDRFRFVIRDEDGVAPRLEHPLPGETPYTAWRDRSGRIGVTTPRGERYLITPGGAGEALPGGLHLAFRDERRPAKRTPGRTRRRTEPAAPVAGGNPLGAAPADRARYGDGDPLL</sequence>
<feature type="region of interest" description="Disordered" evidence="1">
    <location>
        <begin position="722"/>
        <end position="772"/>
    </location>
</feature>
<feature type="region of interest" description="Disordered" evidence="1">
    <location>
        <begin position="310"/>
        <end position="337"/>
    </location>
</feature>
<keyword evidence="3" id="KW-0732">Signal</keyword>
<feature type="chain" id="PRO_5039443533" evidence="3">
    <location>
        <begin position="16"/>
        <end position="772"/>
    </location>
</feature>
<feature type="compositionally biased region" description="Basic and acidic residues" evidence="1">
    <location>
        <begin position="761"/>
        <end position="772"/>
    </location>
</feature>
<evidence type="ECO:0000256" key="1">
    <source>
        <dbReference type="SAM" id="MobiDB-lite"/>
    </source>
</evidence>
<feature type="domain" description="VWFA" evidence="4">
    <location>
        <begin position="47"/>
        <end position="264"/>
    </location>
</feature>
<evidence type="ECO:0000256" key="3">
    <source>
        <dbReference type="SAM" id="SignalP"/>
    </source>
</evidence>
<reference evidence="5 6" key="1">
    <citation type="submission" date="2018-03" db="EMBL/GenBank/DDBJ databases">
        <title>Genomic Encyclopedia of Archaeal and Bacterial Type Strains, Phase II (KMG-II): from individual species to whole genera.</title>
        <authorList>
            <person name="Goeker M."/>
        </authorList>
    </citation>
    <scope>NUCLEOTIDE SEQUENCE [LARGE SCALE GENOMIC DNA]</scope>
    <source>
        <strain evidence="5 6">DSM 45601</strain>
    </source>
</reference>
<dbReference type="CDD" id="cd00198">
    <property type="entry name" value="vWFA"/>
    <property type="match status" value="1"/>
</dbReference>
<dbReference type="InterPro" id="IPR002035">
    <property type="entry name" value="VWF_A"/>
</dbReference>
<organism evidence="5 6">
    <name type="scientific">Allonocardiopsis opalescens</name>
    <dbReference type="NCBI Taxonomy" id="1144618"/>
    <lineage>
        <taxon>Bacteria</taxon>
        <taxon>Bacillati</taxon>
        <taxon>Actinomycetota</taxon>
        <taxon>Actinomycetes</taxon>
        <taxon>Streptosporangiales</taxon>
        <taxon>Allonocardiopsis</taxon>
    </lineage>
</organism>
<keyword evidence="6" id="KW-1185">Reference proteome</keyword>
<evidence type="ECO:0000259" key="4">
    <source>
        <dbReference type="PROSITE" id="PS50234"/>
    </source>
</evidence>
<dbReference type="Gene3D" id="3.40.50.410">
    <property type="entry name" value="von Willebrand factor, type A domain"/>
    <property type="match status" value="1"/>
</dbReference>
<dbReference type="AlphaFoldDB" id="A0A2T0Q478"/>
<dbReference type="SUPFAM" id="SSF53300">
    <property type="entry name" value="vWA-like"/>
    <property type="match status" value="1"/>
</dbReference>
<keyword evidence="2" id="KW-0812">Transmembrane</keyword>
<dbReference type="Pfam" id="PF00092">
    <property type="entry name" value="VWA"/>
    <property type="match status" value="1"/>
</dbReference>
<feature type="region of interest" description="Disordered" evidence="1">
    <location>
        <begin position="16"/>
        <end position="42"/>
    </location>
</feature>
<comment type="caution">
    <text evidence="5">The sequence shown here is derived from an EMBL/GenBank/DDBJ whole genome shotgun (WGS) entry which is preliminary data.</text>
</comment>